<organism evidence="2 3">
    <name type="scientific">Chitinophaga nivalis</name>
    <dbReference type="NCBI Taxonomy" id="2991709"/>
    <lineage>
        <taxon>Bacteria</taxon>
        <taxon>Pseudomonadati</taxon>
        <taxon>Bacteroidota</taxon>
        <taxon>Chitinophagia</taxon>
        <taxon>Chitinophagales</taxon>
        <taxon>Chitinophagaceae</taxon>
        <taxon>Chitinophaga</taxon>
    </lineage>
</organism>
<proteinExistence type="predicted"/>
<protein>
    <submittedName>
        <fullName evidence="2">Uncharacterized protein</fullName>
    </submittedName>
</protein>
<keyword evidence="3" id="KW-1185">Reference proteome</keyword>
<dbReference type="Proteomes" id="UP001207742">
    <property type="component" value="Unassembled WGS sequence"/>
</dbReference>
<keyword evidence="1" id="KW-0732">Signal</keyword>
<feature type="signal peptide" evidence="1">
    <location>
        <begin position="1"/>
        <end position="19"/>
    </location>
</feature>
<accession>A0ABT3IMI4</accession>
<evidence type="ECO:0000256" key="1">
    <source>
        <dbReference type="SAM" id="SignalP"/>
    </source>
</evidence>
<dbReference type="EMBL" id="JAPDNS010000001">
    <property type="protein sequence ID" value="MCW3485180.1"/>
    <property type="molecule type" value="Genomic_DNA"/>
</dbReference>
<name>A0ABT3IMI4_9BACT</name>
<dbReference type="RefSeq" id="WP_264731307.1">
    <property type="nucleotide sequence ID" value="NZ_JAPDNR010000001.1"/>
</dbReference>
<feature type="chain" id="PRO_5047097565" evidence="1">
    <location>
        <begin position="20"/>
        <end position="123"/>
    </location>
</feature>
<comment type="caution">
    <text evidence="2">The sequence shown here is derived from an EMBL/GenBank/DDBJ whole genome shotgun (WGS) entry which is preliminary data.</text>
</comment>
<evidence type="ECO:0000313" key="3">
    <source>
        <dbReference type="Proteomes" id="UP001207742"/>
    </source>
</evidence>
<reference evidence="2 3" key="1">
    <citation type="submission" date="2022-10" db="EMBL/GenBank/DDBJ databases">
        <title>Chitinophaga nivalis PC15 sp. nov., isolated from Pyeongchang county, South Korea.</title>
        <authorList>
            <person name="Trinh H.N."/>
        </authorList>
    </citation>
    <scope>NUCLEOTIDE SEQUENCE [LARGE SCALE GENOMIC DNA]</scope>
    <source>
        <strain evidence="2 3">PC14</strain>
    </source>
</reference>
<evidence type="ECO:0000313" key="2">
    <source>
        <dbReference type="EMBL" id="MCW3485180.1"/>
    </source>
</evidence>
<gene>
    <name evidence="2" type="ORF">OL497_14820</name>
</gene>
<sequence length="123" mass="13746">MKNLLLTTMALLMTMIVFAQKQAITQKVTSSNATITTTPKILSLVAGFDAEKEKEIKVLIGKRLGNPSENEKGYCSWNAESSYKVVLRAQKLTIDIDKTKLTAARIKIFEQLQHELLHILNNG</sequence>